<dbReference type="RefSeq" id="WP_082180247.1">
    <property type="nucleotide sequence ID" value="NZ_PEDM01000001.1"/>
</dbReference>
<evidence type="ECO:0000256" key="3">
    <source>
        <dbReference type="SAM" id="Coils"/>
    </source>
</evidence>
<evidence type="ECO:0000256" key="1">
    <source>
        <dbReference type="ARBA" id="ARBA00009108"/>
    </source>
</evidence>
<dbReference type="Pfam" id="PF05949">
    <property type="entry name" value="DUF881"/>
    <property type="match status" value="1"/>
</dbReference>
<organism evidence="4 5">
    <name type="scientific">Anoxybacillus flavithermus</name>
    <dbReference type="NCBI Taxonomy" id="33934"/>
    <lineage>
        <taxon>Bacteria</taxon>
        <taxon>Bacillati</taxon>
        <taxon>Bacillota</taxon>
        <taxon>Bacilli</taxon>
        <taxon>Bacillales</taxon>
        <taxon>Anoxybacillaceae</taxon>
        <taxon>Anoxybacillus</taxon>
    </lineage>
</organism>
<accession>A0A2G5RTH8</accession>
<evidence type="ECO:0000256" key="2">
    <source>
        <dbReference type="PROSITE-ProRule" id="PRU00182"/>
    </source>
</evidence>
<feature type="coiled-coil region" evidence="3">
    <location>
        <begin position="51"/>
        <end position="85"/>
    </location>
</feature>
<name>A0A2G5RTH8_9BACL</name>
<dbReference type="PANTHER" id="PTHR37313:SF2">
    <property type="entry name" value="UPF0749 PROTEIN YLXX"/>
    <property type="match status" value="1"/>
</dbReference>
<evidence type="ECO:0000313" key="5">
    <source>
        <dbReference type="Proteomes" id="UP000230559"/>
    </source>
</evidence>
<comment type="caution">
    <text evidence="4">The sequence shown here is derived from an EMBL/GenBank/DDBJ whole genome shotgun (WGS) entry which is preliminary data.</text>
</comment>
<keyword evidence="3" id="KW-0175">Coiled coil</keyword>
<dbReference type="Gene3D" id="3.30.70.1880">
    <property type="entry name" value="Protein of unknown function DUF881"/>
    <property type="match status" value="1"/>
</dbReference>
<sequence>MKGMTKAMKMNGSHVILSFVCLVLGFMLAFSYQLTKKETANRQLERQWNKEYEYRQQLIEQQEQNKKLQAELFKKQQRVREMEKELGSEEQVYFNLVEDAERLRMYLGKVKVKGKGVEVTLSDASYIPSEANATNYIVHEQHVFQVVNELLIAGASAISINGQRLSHRSYIVCNGPVIEIDGMQHPAPFVIQAIGDPNVLIPALTIAGGVKDQLTSDHIVVDIVEKSEITMEPLIQK</sequence>
<evidence type="ECO:0000313" key="4">
    <source>
        <dbReference type="EMBL" id="PIC06085.1"/>
    </source>
</evidence>
<dbReference type="InterPro" id="IPR010273">
    <property type="entry name" value="DUF881"/>
</dbReference>
<dbReference type="GO" id="GO:0003723">
    <property type="term" value="F:RNA binding"/>
    <property type="evidence" value="ECO:0007669"/>
    <property type="project" value="UniProtKB-KW"/>
</dbReference>
<keyword evidence="2" id="KW-0694">RNA-binding</keyword>
<dbReference type="PROSITE" id="PS50889">
    <property type="entry name" value="S4"/>
    <property type="match status" value="1"/>
</dbReference>
<dbReference type="EMBL" id="PEDM01000001">
    <property type="protein sequence ID" value="PIC06085.1"/>
    <property type="molecule type" value="Genomic_DNA"/>
</dbReference>
<dbReference type="AlphaFoldDB" id="A0A2G5RTH8"/>
<dbReference type="PANTHER" id="PTHR37313">
    <property type="entry name" value="UPF0749 PROTEIN RV1825"/>
    <property type="match status" value="1"/>
</dbReference>
<comment type="similarity">
    <text evidence="1">Belongs to the UPF0749 family.</text>
</comment>
<dbReference type="Proteomes" id="UP000230559">
    <property type="component" value="Unassembled WGS sequence"/>
</dbReference>
<proteinExistence type="inferred from homology"/>
<reference evidence="4 5" key="1">
    <citation type="submission" date="2017-10" db="EMBL/GenBank/DDBJ databases">
        <title>Draft genome sequence of Anoxybacillus flavithermus KU2-6-11 from caldera Uzon (Russia:Kamchtka).</title>
        <authorList>
            <person name="Korzhuk A.V."/>
            <person name="Rozanov A.S."/>
            <person name="Bryanskaya A.V."/>
            <person name="Peltek S.E."/>
        </authorList>
    </citation>
    <scope>NUCLEOTIDE SEQUENCE [LARGE SCALE GENOMIC DNA]</scope>
    <source>
        <strain evidence="4 5">KU2-6_11</strain>
    </source>
</reference>
<gene>
    <name evidence="4" type="ORF">CS060_00750</name>
</gene>
<protein>
    <submittedName>
        <fullName evidence="4">DUF881 domain-containing protein</fullName>
    </submittedName>
</protein>